<dbReference type="Proteomes" id="UP000433483">
    <property type="component" value="Unassembled WGS sequence"/>
</dbReference>
<evidence type="ECO:0000313" key="2">
    <source>
        <dbReference type="Proteomes" id="UP000433483"/>
    </source>
</evidence>
<comment type="caution">
    <text evidence="1">The sequence shown here is derived from an EMBL/GenBank/DDBJ whole genome shotgun (WGS) entry which is preliminary data.</text>
</comment>
<dbReference type="EMBL" id="QXGB01003601">
    <property type="protein sequence ID" value="KAE9169904.1"/>
    <property type="molecule type" value="Genomic_DNA"/>
</dbReference>
<organism evidence="1 2">
    <name type="scientific">Phytophthora fragariae</name>
    <dbReference type="NCBI Taxonomy" id="53985"/>
    <lineage>
        <taxon>Eukaryota</taxon>
        <taxon>Sar</taxon>
        <taxon>Stramenopiles</taxon>
        <taxon>Oomycota</taxon>
        <taxon>Peronosporomycetes</taxon>
        <taxon>Peronosporales</taxon>
        <taxon>Peronosporaceae</taxon>
        <taxon>Phytophthora</taxon>
    </lineage>
</organism>
<sequence length="142" mass="15180">MCVQWKELKFEKKNMVKKVVQSDSDVGMNKRYGCSSTSSIALSVDDSKVADDVVTAAVVVATEVVVVVHVVVAAEVEVAEVAVAEASGEPGVAQFTTEGWRFRRLNGNDRVPVPSASRINLSAVLDCLCFVTKFGSSDDIAL</sequence>
<gene>
    <name evidence="1" type="ORF">PF005_g27774</name>
</gene>
<name>A0A6A3VY87_9STRA</name>
<proteinExistence type="predicted"/>
<accession>A0A6A3VY87</accession>
<protein>
    <submittedName>
        <fullName evidence="1">Uncharacterized protein</fullName>
    </submittedName>
</protein>
<dbReference type="AlphaFoldDB" id="A0A6A3VY87"/>
<reference evidence="1 2" key="1">
    <citation type="submission" date="2018-08" db="EMBL/GenBank/DDBJ databases">
        <title>Genomic investigation of the strawberry pathogen Phytophthora fragariae indicates pathogenicity is determined by transcriptional variation in three key races.</title>
        <authorList>
            <person name="Adams T.M."/>
            <person name="Armitage A.D."/>
            <person name="Sobczyk M.K."/>
            <person name="Bates H.J."/>
            <person name="Dunwell J.M."/>
            <person name="Nellist C.F."/>
            <person name="Harrison R.J."/>
        </authorList>
    </citation>
    <scope>NUCLEOTIDE SEQUENCE [LARGE SCALE GENOMIC DNA]</scope>
    <source>
        <strain evidence="1 2">NOV-27</strain>
    </source>
</reference>
<evidence type="ECO:0000313" key="1">
    <source>
        <dbReference type="EMBL" id="KAE9169904.1"/>
    </source>
</evidence>
<keyword evidence="2" id="KW-1185">Reference proteome</keyword>